<reference evidence="3" key="1">
    <citation type="submission" date="2019-08" db="EMBL/GenBank/DDBJ databases">
        <authorList>
            <person name="Kucharzyk K."/>
            <person name="Murdoch R.W."/>
            <person name="Higgins S."/>
            <person name="Loffler F."/>
        </authorList>
    </citation>
    <scope>NUCLEOTIDE SEQUENCE</scope>
</reference>
<dbReference type="Pfam" id="PF01558">
    <property type="entry name" value="POR"/>
    <property type="match status" value="1"/>
</dbReference>
<evidence type="ECO:0000313" key="3">
    <source>
        <dbReference type="EMBL" id="MPM05190.1"/>
    </source>
</evidence>
<evidence type="ECO:0000259" key="2">
    <source>
        <dbReference type="Pfam" id="PF01558"/>
    </source>
</evidence>
<dbReference type="InterPro" id="IPR019752">
    <property type="entry name" value="Pyrv/ketoisovalerate_OxRed_cat"/>
</dbReference>
<accession>A0A644WN11</accession>
<keyword evidence="1" id="KW-0560">Oxidoreductase</keyword>
<dbReference type="GO" id="GO:0016903">
    <property type="term" value="F:oxidoreductase activity, acting on the aldehyde or oxo group of donors"/>
    <property type="evidence" value="ECO:0007669"/>
    <property type="project" value="InterPro"/>
</dbReference>
<organism evidence="3">
    <name type="scientific">bioreactor metagenome</name>
    <dbReference type="NCBI Taxonomy" id="1076179"/>
    <lineage>
        <taxon>unclassified sequences</taxon>
        <taxon>metagenomes</taxon>
        <taxon>ecological metagenomes</taxon>
    </lineage>
</organism>
<dbReference type="AlphaFoldDB" id="A0A644WN11"/>
<evidence type="ECO:0000256" key="1">
    <source>
        <dbReference type="ARBA" id="ARBA00023002"/>
    </source>
</evidence>
<dbReference type="SUPFAM" id="SSF53323">
    <property type="entry name" value="Pyruvate-ferredoxin oxidoreductase, PFOR, domain III"/>
    <property type="match status" value="1"/>
</dbReference>
<comment type="caution">
    <text evidence="3">The sequence shown here is derived from an EMBL/GenBank/DDBJ whole genome shotgun (WGS) entry which is preliminary data.</text>
</comment>
<sequence>MKVMNVVLLGALVKMMNLTDIDWEKAVRASVKEKFADLNVKAFNAGMEAVS</sequence>
<name>A0A644WN11_9ZZZZ</name>
<dbReference type="EMBL" id="VSSQ01001108">
    <property type="protein sequence ID" value="MPM05190.1"/>
    <property type="molecule type" value="Genomic_DNA"/>
</dbReference>
<dbReference type="InterPro" id="IPR002869">
    <property type="entry name" value="Pyrv_flavodox_OxRed_cen"/>
</dbReference>
<dbReference type="Gene3D" id="3.40.920.10">
    <property type="entry name" value="Pyruvate-ferredoxin oxidoreductase, PFOR, domain III"/>
    <property type="match status" value="1"/>
</dbReference>
<proteinExistence type="predicted"/>
<gene>
    <name evidence="3" type="ORF">SDC9_51478</name>
</gene>
<feature type="domain" description="Pyruvate/ketoisovalerate oxidoreductase catalytic" evidence="2">
    <location>
        <begin position="2"/>
        <end position="48"/>
    </location>
</feature>
<protein>
    <recommendedName>
        <fullName evidence="2">Pyruvate/ketoisovalerate oxidoreductase catalytic domain-containing protein</fullName>
    </recommendedName>
</protein>